<comment type="caution">
    <text evidence="6">The sequence shown here is derived from an EMBL/GenBank/DDBJ whole genome shotgun (WGS) entry which is preliminary data.</text>
</comment>
<dbReference type="InterPro" id="IPR043764">
    <property type="entry name" value="DUF5710"/>
</dbReference>
<feature type="region of interest" description="Disordered" evidence="1">
    <location>
        <begin position="833"/>
        <end position="856"/>
    </location>
</feature>
<evidence type="ECO:0000313" key="6">
    <source>
        <dbReference type="EMBL" id="PQM25765.1"/>
    </source>
</evidence>
<evidence type="ECO:0000259" key="4">
    <source>
        <dbReference type="Pfam" id="PF18818"/>
    </source>
</evidence>
<dbReference type="RefSeq" id="WP_106000988.1">
    <property type="nucleotide sequence ID" value="NZ_PHFW01000004.1"/>
</dbReference>
<dbReference type="Proteomes" id="UP000238954">
    <property type="component" value="Unassembled WGS sequence"/>
</dbReference>
<gene>
    <name evidence="6" type="ORF">CVO77_20230</name>
</gene>
<feature type="domain" description="Toprim" evidence="3">
    <location>
        <begin position="957"/>
        <end position="1061"/>
    </location>
</feature>
<keyword evidence="7" id="KW-1185">Reference proteome</keyword>
<evidence type="ECO:0000259" key="5">
    <source>
        <dbReference type="Pfam" id="PF18974"/>
    </source>
</evidence>
<feature type="compositionally biased region" description="Basic and acidic residues" evidence="1">
    <location>
        <begin position="1082"/>
        <end position="1112"/>
    </location>
</feature>
<protein>
    <recommendedName>
        <fullName evidence="8">DNA primase</fullName>
    </recommendedName>
</protein>
<dbReference type="Pfam" id="PF18974">
    <property type="entry name" value="DUF5710"/>
    <property type="match status" value="2"/>
</dbReference>
<keyword evidence="6" id="KW-0614">Plasmid</keyword>
<evidence type="ECO:0000259" key="3">
    <source>
        <dbReference type="Pfam" id="PF13362"/>
    </source>
</evidence>
<dbReference type="Pfam" id="PF08401">
    <property type="entry name" value="ArdcN"/>
    <property type="match status" value="1"/>
</dbReference>
<evidence type="ECO:0000256" key="1">
    <source>
        <dbReference type="SAM" id="MobiDB-lite"/>
    </source>
</evidence>
<feature type="region of interest" description="Disordered" evidence="1">
    <location>
        <begin position="666"/>
        <end position="697"/>
    </location>
</feature>
<name>A0A2S8B049_9SPHN</name>
<organism evidence="6 7">
    <name type="scientific">Sphingopyxis lindanitolerans</name>
    <dbReference type="NCBI Taxonomy" id="2054227"/>
    <lineage>
        <taxon>Bacteria</taxon>
        <taxon>Pseudomonadati</taxon>
        <taxon>Pseudomonadota</taxon>
        <taxon>Alphaproteobacteria</taxon>
        <taxon>Sphingomonadales</taxon>
        <taxon>Sphingomonadaceae</taxon>
        <taxon>Sphingopyxis</taxon>
    </lineage>
</organism>
<dbReference type="OrthoDB" id="9792687at2"/>
<sequence length="1119" mass="124359">MAEGKIPFHQRVADKLIEQLKQGTAPWQKPWEATGSSGLPFNPTTGKRYRGVNVLNLMSEGRADNRWLTYKQAAAQGAQVRKGEKGSLVQYWQFEEERVVRDESGKPVLDAEGRQRKEKVELERPRAFYAVVFNAEQIDGLAPIVTTTHEWNPVERAEAILRASGAKITEEAGDRAYYRPSTDSITLPLRSQFPSADRFYATALHELGHWTGHPNRLDRDLAHPFGSEGYAREELRAEIASLITGQELQIGHDPEQHAAYVGSWIKVLEEDPLEIVRAASDAEKIHTYVLALEQKQVQQVEQAHDHTQYFVSNENTLCYQQPGMAMLGVLASNIDGRNPINGPFYASPLDQIRPATREDFDRFRVTLPPDFQQAQEYRQNDLDEGDRLAVADMAKTVQAYEEWQNGPHFEGNEEADLVISDDLNMELDERIKAAFARPGLAAALNASGFTVERLTDHSGDRWAAAAGAVAAIGDPIPEPQQHYSDRTLRALIDKHGWEPVDSGGPMHTVRRQFEGVGPIGTMITPNGERNLMAGYSADSERRRYIALSLGPNQITDFDGRDQNPEDVARLVNLKAEQYADERRERQGLAPLYAVNSPPLGIAATDQRDAAPEPSTRTYLAVPYREKDEAKALGAKWDKAEKSWYVPAGANVEPFQKWLSSAVEAPAGDLGQSLPGERAQRPTAPEQPQEGQTMHETPRQAREYLAVPYGERTLAKANGAKWDAARKSWYAPEGADPEKLARWKIDNQPRQKEAKSPEVEFADAMKSLGLEVPAGHPMMDGKTHRVPAQGDGKGEAAGFYVAFTDGHPAGYIKNNRSGLDMRWKSTGYTLSEEEKARLNAEAATKREERERERAATYDATAERVQQRAAQCRQIEQATPYMERKGIAPTIGALASASDTTIHLPAIDTSGKHWTTQYIQEDGTKRFAKESHKESCFHVVNGGVTPQAALAALDKAPRIMIGEGYATMATVSSVVDHATVAAFDSGNLPAVAAALRERYPDKPIFIMGEDDQRVLEKFGYNPGKEKATQAAQAVNGVPVFPTFAPGEQQADPARFTDFNDLQQNSRLGREGVVRQIRAAIENPRQQEREAPRIELDDERERKRSGPVIGDDRPAQRRSVRR</sequence>
<feature type="domain" description="DUF5710" evidence="5">
    <location>
        <begin position="616"/>
        <end position="658"/>
    </location>
</feature>
<evidence type="ECO:0000313" key="7">
    <source>
        <dbReference type="Proteomes" id="UP000238954"/>
    </source>
</evidence>
<dbReference type="AlphaFoldDB" id="A0A2S8B049"/>
<dbReference type="InterPro" id="IPR006171">
    <property type="entry name" value="TOPRIM_dom"/>
</dbReference>
<dbReference type="InterPro" id="IPR013610">
    <property type="entry name" value="ArdC_N"/>
</dbReference>
<dbReference type="GO" id="GO:0003697">
    <property type="term" value="F:single-stranded DNA binding"/>
    <property type="evidence" value="ECO:0007669"/>
    <property type="project" value="InterPro"/>
</dbReference>
<dbReference type="InterPro" id="IPR034154">
    <property type="entry name" value="TOPRIM_DnaG/twinkle"/>
</dbReference>
<reference evidence="7" key="1">
    <citation type="submission" date="2017-11" db="EMBL/GenBank/DDBJ databases">
        <title>The complete genome sequence of Sphingopyxis pomeranensis sp. nov. strain WS5A3p.</title>
        <authorList>
            <person name="Kaminski M.A."/>
        </authorList>
    </citation>
    <scope>NUCLEOTIDE SEQUENCE [LARGE SCALE GENOMIC DNA]</scope>
    <source>
        <strain evidence="7">WS5A3p</strain>
    </source>
</reference>
<dbReference type="Pfam" id="PF18818">
    <property type="entry name" value="MPTase-PolyVal"/>
    <property type="match status" value="1"/>
</dbReference>
<dbReference type="InterPro" id="IPR041459">
    <property type="entry name" value="MPTase-PolyVal"/>
</dbReference>
<evidence type="ECO:0000259" key="2">
    <source>
        <dbReference type="Pfam" id="PF08401"/>
    </source>
</evidence>
<proteinExistence type="predicted"/>
<dbReference type="EMBL" id="PHFW01000004">
    <property type="protein sequence ID" value="PQM25765.1"/>
    <property type="molecule type" value="Genomic_DNA"/>
</dbReference>
<dbReference type="CDD" id="cd01029">
    <property type="entry name" value="TOPRIM_primases"/>
    <property type="match status" value="1"/>
</dbReference>
<geneLocation type="plasmid" evidence="6">
    <name>unnamed1</name>
</geneLocation>
<feature type="domain" description="DUF5710" evidence="5">
    <location>
        <begin position="701"/>
        <end position="742"/>
    </location>
</feature>
<feature type="region of interest" description="Disordered" evidence="1">
    <location>
        <begin position="1076"/>
        <end position="1119"/>
    </location>
</feature>
<feature type="domain" description="Polyvalent protein metallopeptidase" evidence="4">
    <location>
        <begin position="155"/>
        <end position="280"/>
    </location>
</feature>
<feature type="domain" description="N-terminal" evidence="2">
    <location>
        <begin position="9"/>
        <end position="128"/>
    </location>
</feature>
<evidence type="ECO:0008006" key="8">
    <source>
        <dbReference type="Google" id="ProtNLM"/>
    </source>
</evidence>
<dbReference type="Pfam" id="PF13362">
    <property type="entry name" value="Toprim_3"/>
    <property type="match status" value="1"/>
</dbReference>
<accession>A0A2S8B049</accession>